<dbReference type="InterPro" id="IPR012337">
    <property type="entry name" value="RNaseH-like_sf"/>
</dbReference>
<keyword evidence="1" id="KW-0808">Transferase</keyword>
<dbReference type="AlphaFoldDB" id="A0A484KM75"/>
<keyword evidence="2" id="KW-0548">Nucleotidyltransferase</keyword>
<proteinExistence type="predicted"/>
<dbReference type="OrthoDB" id="407598at2759"/>
<dbReference type="Gene3D" id="3.30.70.270">
    <property type="match status" value="1"/>
</dbReference>
<dbReference type="SUPFAM" id="SSF53098">
    <property type="entry name" value="Ribonuclease H-like"/>
    <property type="match status" value="1"/>
</dbReference>
<dbReference type="EMBL" id="OOIL02000560">
    <property type="protein sequence ID" value="VFQ66833.1"/>
    <property type="molecule type" value="Genomic_DNA"/>
</dbReference>
<dbReference type="GO" id="GO:0004519">
    <property type="term" value="F:endonuclease activity"/>
    <property type="evidence" value="ECO:0007669"/>
    <property type="project" value="UniProtKB-KW"/>
</dbReference>
<dbReference type="InterPro" id="IPR041577">
    <property type="entry name" value="RT_RNaseH_2"/>
</dbReference>
<dbReference type="Gene3D" id="3.30.420.10">
    <property type="entry name" value="Ribonuclease H-like superfamily/Ribonuclease H"/>
    <property type="match status" value="1"/>
</dbReference>
<evidence type="ECO:0000256" key="5">
    <source>
        <dbReference type="ARBA" id="ARBA00023268"/>
    </source>
</evidence>
<dbReference type="InterPro" id="IPR056924">
    <property type="entry name" value="SH3_Tf2-1"/>
</dbReference>
<dbReference type="SUPFAM" id="SSF54160">
    <property type="entry name" value="Chromo domain-like"/>
    <property type="match status" value="1"/>
</dbReference>
<dbReference type="PANTHER" id="PTHR37984">
    <property type="entry name" value="PROTEIN CBG26694"/>
    <property type="match status" value="1"/>
</dbReference>
<dbReference type="GO" id="GO:0016779">
    <property type="term" value="F:nucleotidyltransferase activity"/>
    <property type="evidence" value="ECO:0007669"/>
    <property type="project" value="UniProtKB-KW"/>
</dbReference>
<dbReference type="CDD" id="cd09274">
    <property type="entry name" value="RNase_HI_RT_Ty3"/>
    <property type="match status" value="1"/>
</dbReference>
<evidence type="ECO:0000259" key="8">
    <source>
        <dbReference type="Pfam" id="PF24626"/>
    </source>
</evidence>
<reference evidence="9 10" key="1">
    <citation type="submission" date="2018-04" db="EMBL/GenBank/DDBJ databases">
        <authorList>
            <person name="Vogel A."/>
        </authorList>
    </citation>
    <scope>NUCLEOTIDE SEQUENCE [LARGE SCALE GENOMIC DNA]</scope>
</reference>
<dbReference type="InterPro" id="IPR016197">
    <property type="entry name" value="Chromo-like_dom_sf"/>
</dbReference>
<name>A0A484KM75_9ASTE</name>
<feature type="region of interest" description="Disordered" evidence="6">
    <location>
        <begin position="787"/>
        <end position="811"/>
    </location>
</feature>
<dbReference type="InterPro" id="IPR043502">
    <property type="entry name" value="DNA/RNA_pol_sf"/>
</dbReference>
<evidence type="ECO:0000313" key="9">
    <source>
        <dbReference type="EMBL" id="VFQ66833.1"/>
    </source>
</evidence>
<dbReference type="Pfam" id="PF08284">
    <property type="entry name" value="RVP_2"/>
    <property type="match status" value="1"/>
</dbReference>
<keyword evidence="5" id="KW-0511">Multifunctional enzyme</keyword>
<dbReference type="SUPFAM" id="SSF50630">
    <property type="entry name" value="Acid proteases"/>
    <property type="match status" value="1"/>
</dbReference>
<evidence type="ECO:0000256" key="6">
    <source>
        <dbReference type="SAM" id="MobiDB-lite"/>
    </source>
</evidence>
<dbReference type="SUPFAM" id="SSF56672">
    <property type="entry name" value="DNA/RNA polymerases"/>
    <property type="match status" value="1"/>
</dbReference>
<evidence type="ECO:0000256" key="2">
    <source>
        <dbReference type="ARBA" id="ARBA00022695"/>
    </source>
</evidence>
<keyword evidence="4" id="KW-0255">Endonuclease</keyword>
<dbReference type="Pfam" id="PF24626">
    <property type="entry name" value="SH3_Tf2-1"/>
    <property type="match status" value="1"/>
</dbReference>
<dbReference type="InterPro" id="IPR043128">
    <property type="entry name" value="Rev_trsase/Diguanyl_cyclase"/>
</dbReference>
<gene>
    <name evidence="9" type="ORF">CCAM_LOCUS8609</name>
</gene>
<accession>A0A484KM75</accession>
<evidence type="ECO:0000256" key="1">
    <source>
        <dbReference type="ARBA" id="ARBA00022679"/>
    </source>
</evidence>
<feature type="region of interest" description="Disordered" evidence="6">
    <location>
        <begin position="35"/>
        <end position="69"/>
    </location>
</feature>
<evidence type="ECO:0000256" key="4">
    <source>
        <dbReference type="ARBA" id="ARBA00022759"/>
    </source>
</evidence>
<dbReference type="CDD" id="cd00303">
    <property type="entry name" value="retropepsin_like"/>
    <property type="match status" value="1"/>
</dbReference>
<dbReference type="InterPro" id="IPR050951">
    <property type="entry name" value="Retrovirus_Pol_polyprotein"/>
</dbReference>
<dbReference type="InterPro" id="IPR021109">
    <property type="entry name" value="Peptidase_aspartic_dom_sf"/>
</dbReference>
<feature type="compositionally biased region" description="Basic and acidic residues" evidence="6">
    <location>
        <begin position="795"/>
        <end position="805"/>
    </location>
</feature>
<evidence type="ECO:0000259" key="7">
    <source>
        <dbReference type="Pfam" id="PF17919"/>
    </source>
</evidence>
<dbReference type="GO" id="GO:0003676">
    <property type="term" value="F:nucleic acid binding"/>
    <property type="evidence" value="ECO:0007669"/>
    <property type="project" value="InterPro"/>
</dbReference>
<protein>
    <submittedName>
        <fullName evidence="9">Uncharacterized protein</fullName>
    </submittedName>
</protein>
<dbReference type="Pfam" id="PF17919">
    <property type="entry name" value="RT_RNaseH_2"/>
    <property type="match status" value="1"/>
</dbReference>
<feature type="compositionally biased region" description="Pro residues" evidence="6">
    <location>
        <begin position="53"/>
        <end position="66"/>
    </location>
</feature>
<evidence type="ECO:0000256" key="3">
    <source>
        <dbReference type="ARBA" id="ARBA00022722"/>
    </source>
</evidence>
<keyword evidence="3" id="KW-0540">Nuclease</keyword>
<feature type="domain" description="Reverse transcriptase/retrotransposon-derived protein RNase H-like" evidence="7">
    <location>
        <begin position="283"/>
        <end position="377"/>
    </location>
</feature>
<dbReference type="Proteomes" id="UP000595140">
    <property type="component" value="Unassembled WGS sequence"/>
</dbReference>
<dbReference type="PANTHER" id="PTHR37984:SF5">
    <property type="entry name" value="PROTEIN NYNRIN-LIKE"/>
    <property type="match status" value="1"/>
</dbReference>
<keyword evidence="4" id="KW-0378">Hydrolase</keyword>
<feature type="domain" description="Tf2-1-like SH3-like" evidence="8">
    <location>
        <begin position="639"/>
        <end position="704"/>
    </location>
</feature>
<organism evidence="9 10">
    <name type="scientific">Cuscuta campestris</name>
    <dbReference type="NCBI Taxonomy" id="132261"/>
    <lineage>
        <taxon>Eukaryota</taxon>
        <taxon>Viridiplantae</taxon>
        <taxon>Streptophyta</taxon>
        <taxon>Embryophyta</taxon>
        <taxon>Tracheophyta</taxon>
        <taxon>Spermatophyta</taxon>
        <taxon>Magnoliopsida</taxon>
        <taxon>eudicotyledons</taxon>
        <taxon>Gunneridae</taxon>
        <taxon>Pentapetalae</taxon>
        <taxon>asterids</taxon>
        <taxon>lamiids</taxon>
        <taxon>Solanales</taxon>
        <taxon>Convolvulaceae</taxon>
        <taxon>Cuscuteae</taxon>
        <taxon>Cuscuta</taxon>
        <taxon>Cuscuta subgen. Grammica</taxon>
        <taxon>Cuscuta sect. Cleistogrammica</taxon>
    </lineage>
</organism>
<dbReference type="InterPro" id="IPR036397">
    <property type="entry name" value="RNaseH_sf"/>
</dbReference>
<sequence>MSTPNESSPVTLDDIMQAITTLSNDLHATKLRVAELTTSKQPRMEDRPRQPGWRPPPSRTTPPAFDPAPRMRVDAPRFSGMINDGAVQVLLDGGSTHNFIHPDVAERLALSLHPVSPFRVYVGNGDSLRCTYSCPQTPLSLQGHCFNVDLYLLEIHGQDVVLGVQWLQTLGKVAHDYSQMTMEFSWKGGTVTLRGDQPHPRPLSYSQFCTLVATAGAGEVFELLLSDAQPPSSTTGDIVFPGDLPEPICLVLEHHTAVFGLPPGYAAIAAPLTDLLKKDGFVWGPAADDAFARLKLAMTTAPVLHLPDFSLPFYVETDASSTGIGAVLMQRGHPLAFFSKKLGPKRQAASTYHKELYAIVEAIQKWRQYLLGREFIIRTNQRSLKELLSQVVQTPEQQLYVRKLMGFKFRIEYKTGATNKAADALSRQTDEDDAAGFFMALAQPVPHLLRDLQRENETLPDLLALHREVTRRVASAEFSVHNGLLYYKTRLYISPTSPLRDILLTEFHATPTSGHQGAERTFRRIAQTEVLNRSLEQYLRAFTSERPRQWSRFLPWAELALNCSHHEGLRASPFQALYGRPPPSVFPTLSVRAKAAEVETLLRERAELLADLRANLIKMQQRMRSQANQHRRDVSFAVGDLVLLKLRPYRQHSVARPLSSKLARRYYGPFEVLERIDAVAYRLRLLEGCRIHDVFHVSLLKPFVARDGSTPTATLPADFFKGQPVSFPVVAISSRTVLVDGELQEQWLVRWTDGTDADATWEPVKDLVQHYPDLRLEDKVALESGGVDTGLDDQGIEHGDNEVPRRPRRLI</sequence>
<dbReference type="Gene3D" id="2.40.70.10">
    <property type="entry name" value="Acid Proteases"/>
    <property type="match status" value="1"/>
</dbReference>
<keyword evidence="10" id="KW-1185">Reference proteome</keyword>
<evidence type="ECO:0000313" key="10">
    <source>
        <dbReference type="Proteomes" id="UP000595140"/>
    </source>
</evidence>